<dbReference type="InterPro" id="IPR001694">
    <property type="entry name" value="NADH_UbQ_OxRdtase_su1/FPO"/>
</dbReference>
<keyword evidence="7" id="KW-1185">Reference proteome</keyword>
<sequence>MIEYLIFAIFAGLLLHGIHRKAIARIQGRPGPPIWQEILHVLKFSFKQTWIPKTASQVLFVAVVPIAIGIWSTAFFVLLSGESLLLLFGVYMIHKIVEHGLGLSSGSPYGKFGAIRSVMSAASEIPLFATIAAVYLVTDSLMISDILAWQEVHGPLLLAIWPAAAALYIVVLAKMHYSPFAVIESKEIVSGNVTEHFGVWRAGLEAAFALKTFVLIYAFILIFIGPLPLLALAVAMLLVLLSLSFICAITPMLSPFDTVTIQIGVAGVIVVYVLAMGVLL</sequence>
<feature type="transmembrane region" description="Helical" evidence="5">
    <location>
        <begin position="156"/>
        <end position="177"/>
    </location>
</feature>
<reference evidence="6 7" key="1">
    <citation type="submission" date="2017-11" db="EMBL/GenBank/DDBJ databases">
        <title>Isolation and Characterization of Methanofollis Species from Methane Seep Offshore SW Taiwan.</title>
        <authorList>
            <person name="Teng N.-H."/>
            <person name="Lai M.-C."/>
            <person name="Chen S.-C."/>
        </authorList>
    </citation>
    <scope>NUCLEOTIDE SEQUENCE [LARGE SCALE GENOMIC DNA]</scope>
    <source>
        <strain evidence="6 7">FWC-SCC2</strain>
    </source>
</reference>
<feature type="transmembrane region" description="Helical" evidence="5">
    <location>
        <begin position="259"/>
        <end position="279"/>
    </location>
</feature>
<dbReference type="AlphaFoldDB" id="A0A483CPS4"/>
<protein>
    <submittedName>
        <fullName evidence="6">NADH-ubiquinone oxidoreductase</fullName>
    </submittedName>
</protein>
<gene>
    <name evidence="6" type="ORF">CUJ86_08685</name>
</gene>
<dbReference type="PANTHER" id="PTHR43359:SF1">
    <property type="entry name" value="FORMATE HYDROGENLYASE SUBUNIT 4-RELATED"/>
    <property type="match status" value="1"/>
</dbReference>
<proteinExistence type="predicted"/>
<evidence type="ECO:0000256" key="1">
    <source>
        <dbReference type="ARBA" id="ARBA00004141"/>
    </source>
</evidence>
<comment type="caution">
    <text evidence="6">The sequence shown here is derived from an EMBL/GenBank/DDBJ whole genome shotgun (WGS) entry which is preliminary data.</text>
</comment>
<organism evidence="6 7">
    <name type="scientific">Methanofollis fontis</name>
    <dbReference type="NCBI Taxonomy" id="2052832"/>
    <lineage>
        <taxon>Archaea</taxon>
        <taxon>Methanobacteriati</taxon>
        <taxon>Methanobacteriota</taxon>
        <taxon>Stenosarchaea group</taxon>
        <taxon>Methanomicrobia</taxon>
        <taxon>Methanomicrobiales</taxon>
        <taxon>Methanomicrobiaceae</taxon>
        <taxon>Methanofollis</taxon>
    </lineage>
</organism>
<dbReference type="PANTHER" id="PTHR43359">
    <property type="entry name" value="FORMATE HYDROGENLYASE SUBUNIT 4"/>
    <property type="match status" value="1"/>
</dbReference>
<dbReference type="GO" id="GO:0005886">
    <property type="term" value="C:plasma membrane"/>
    <property type="evidence" value="ECO:0007669"/>
    <property type="project" value="TreeGrafter"/>
</dbReference>
<dbReference type="RefSeq" id="WP_130647166.1">
    <property type="nucleotide sequence ID" value="NZ_PGCL01000003.1"/>
</dbReference>
<accession>A0A483CPS4</accession>
<feature type="transmembrane region" description="Helical" evidence="5">
    <location>
        <begin position="197"/>
        <end position="222"/>
    </location>
</feature>
<feature type="transmembrane region" description="Helical" evidence="5">
    <location>
        <begin position="58"/>
        <end position="78"/>
    </location>
</feature>
<evidence type="ECO:0000256" key="5">
    <source>
        <dbReference type="SAM" id="Phobius"/>
    </source>
</evidence>
<keyword evidence="6" id="KW-0830">Ubiquinone</keyword>
<dbReference type="Proteomes" id="UP000292580">
    <property type="component" value="Unassembled WGS sequence"/>
</dbReference>
<dbReference type="EMBL" id="PGCL01000003">
    <property type="protein sequence ID" value="TAJ44098.1"/>
    <property type="molecule type" value="Genomic_DNA"/>
</dbReference>
<comment type="subcellular location">
    <subcellularLocation>
        <location evidence="1">Membrane</location>
        <topology evidence="1">Multi-pass membrane protein</topology>
    </subcellularLocation>
</comment>
<keyword evidence="2 5" id="KW-0812">Transmembrane</keyword>
<evidence type="ECO:0000313" key="6">
    <source>
        <dbReference type="EMBL" id="TAJ44098.1"/>
    </source>
</evidence>
<evidence type="ECO:0000256" key="4">
    <source>
        <dbReference type="ARBA" id="ARBA00023136"/>
    </source>
</evidence>
<name>A0A483CPS4_9EURY</name>
<keyword evidence="3 5" id="KW-1133">Transmembrane helix</keyword>
<evidence type="ECO:0000256" key="3">
    <source>
        <dbReference type="ARBA" id="ARBA00022989"/>
    </source>
</evidence>
<dbReference type="Pfam" id="PF00146">
    <property type="entry name" value="NADHdh"/>
    <property type="match status" value="1"/>
</dbReference>
<keyword evidence="4 5" id="KW-0472">Membrane</keyword>
<dbReference type="OrthoDB" id="15253at2157"/>
<feature type="transmembrane region" description="Helical" evidence="5">
    <location>
        <begin position="125"/>
        <end position="144"/>
    </location>
</feature>
<evidence type="ECO:0000313" key="7">
    <source>
        <dbReference type="Proteomes" id="UP000292580"/>
    </source>
</evidence>
<feature type="transmembrane region" description="Helical" evidence="5">
    <location>
        <begin position="229"/>
        <end position="253"/>
    </location>
</feature>
<evidence type="ECO:0000256" key="2">
    <source>
        <dbReference type="ARBA" id="ARBA00022692"/>
    </source>
</evidence>
<dbReference type="InterPro" id="IPR052561">
    <property type="entry name" value="ComplexI_Subunit1"/>
</dbReference>